<evidence type="ECO:0000313" key="4">
    <source>
        <dbReference type="Proteomes" id="UP001385951"/>
    </source>
</evidence>
<proteinExistence type="predicted"/>
<protein>
    <recommendedName>
        <fullName evidence="2">WSC domain-containing protein</fullName>
    </recommendedName>
</protein>
<dbReference type="InterPro" id="IPR018535">
    <property type="entry name" value="DUF1996"/>
</dbReference>
<dbReference type="InterPro" id="IPR002889">
    <property type="entry name" value="WSC_carb-bd"/>
</dbReference>
<sequence length="655" mass="69151">MGGTRAVVNTRLDPIVRPGQLATHVHTVAGGSGFSNTYDYDTLSQSQCTTAVIKEDKSNYWTPSAYHFNKNNGSFSFMSSGFNIYYLVRQGHDGEQILAPPKGLRMLAGDTNSRSYNASSHADQAVSFVCLDYSGAHNGDPDWAERPNFFDHNCPNGMRAQVFFPSCWDGKNLDSADHKSHMAYPIENYNSGNCPSTHPVHLISIFYEMFIPVDQYSYDGAGTWVFANGDPTGRGFHGDFQNGWTDAGLQAVQQFIDTPECANTLGNIGDCPHLASIMDQTSADACRYPGEIVNEDIGDQHPIAALAGCNPVWDGTGTKPGCTATPTPGMKGTQEILATGWTEVGCIAEANNGRALTGAQLVDAVAMTKNKCAQFCQSKGFTLAGIEWSQECYCAILVPVTNSRPAEAQNVSPYSSSTLTELPSPPSAVSSVVQSATSVASAASSSVVISSSVSPVETSSVSVSSSAPASQTSNILIPIPPVTKAPSAPASSTVTPSDIITISTVVPSAPSNPAVPSTPANTTVAPSAPAPAQPTPSGVPAGWTAAGCASDSSHRTLNARAMTSESLTVAQCLNFCTKEGFTMAGMEYGRECYCGNSFQNNEGKPLDNSKCSMPCTGQKDAKCGGDWALNVYTTTKRARGLKAKHFGRHHSHNTF</sequence>
<comment type="caution">
    <text evidence="3">The sequence shown here is derived from an EMBL/GenBank/DDBJ whole genome shotgun (WGS) entry which is preliminary data.</text>
</comment>
<dbReference type="EMBL" id="JASBNA010000020">
    <property type="protein sequence ID" value="KAK7685528.1"/>
    <property type="molecule type" value="Genomic_DNA"/>
</dbReference>
<evidence type="ECO:0000313" key="3">
    <source>
        <dbReference type="EMBL" id="KAK7685528.1"/>
    </source>
</evidence>
<feature type="compositionally biased region" description="Low complexity" evidence="1">
    <location>
        <begin position="509"/>
        <end position="527"/>
    </location>
</feature>
<dbReference type="PROSITE" id="PS51212">
    <property type="entry name" value="WSC"/>
    <property type="match status" value="2"/>
</dbReference>
<accession>A0AAW0FWV7</accession>
<dbReference type="SMART" id="SM00321">
    <property type="entry name" value="WSC"/>
    <property type="match status" value="2"/>
</dbReference>
<feature type="domain" description="WSC" evidence="2">
    <location>
        <begin position="340"/>
        <end position="443"/>
    </location>
</feature>
<gene>
    <name evidence="3" type="ORF">QCA50_011395</name>
</gene>
<reference evidence="3 4" key="1">
    <citation type="submission" date="2022-09" db="EMBL/GenBank/DDBJ databases">
        <authorList>
            <person name="Palmer J.M."/>
        </authorList>
    </citation>
    <scope>NUCLEOTIDE SEQUENCE [LARGE SCALE GENOMIC DNA]</scope>
    <source>
        <strain evidence="3 4">DSM 7382</strain>
    </source>
</reference>
<name>A0AAW0FWV7_9APHY</name>
<dbReference type="PANTHER" id="PTHR43662:SF3">
    <property type="entry name" value="DOMAIN PROTEIN, PUTATIVE (AFU_ORTHOLOGUE AFUA_6G11970)-RELATED"/>
    <property type="match status" value="1"/>
</dbReference>
<evidence type="ECO:0000259" key="2">
    <source>
        <dbReference type="PROSITE" id="PS51212"/>
    </source>
</evidence>
<feature type="region of interest" description="Disordered" evidence="1">
    <location>
        <begin position="509"/>
        <end position="539"/>
    </location>
</feature>
<dbReference type="Proteomes" id="UP001385951">
    <property type="component" value="Unassembled WGS sequence"/>
</dbReference>
<dbReference type="PANTHER" id="PTHR43662">
    <property type="match status" value="1"/>
</dbReference>
<dbReference type="Pfam" id="PF01822">
    <property type="entry name" value="WSC"/>
    <property type="match status" value="2"/>
</dbReference>
<keyword evidence="4" id="KW-1185">Reference proteome</keyword>
<feature type="domain" description="WSC" evidence="2">
    <location>
        <begin position="542"/>
        <end position="635"/>
    </location>
</feature>
<evidence type="ECO:0000256" key="1">
    <source>
        <dbReference type="SAM" id="MobiDB-lite"/>
    </source>
</evidence>
<dbReference type="AlphaFoldDB" id="A0AAW0FWV7"/>
<organism evidence="3 4">
    <name type="scientific">Cerrena zonata</name>
    <dbReference type="NCBI Taxonomy" id="2478898"/>
    <lineage>
        <taxon>Eukaryota</taxon>
        <taxon>Fungi</taxon>
        <taxon>Dikarya</taxon>
        <taxon>Basidiomycota</taxon>
        <taxon>Agaricomycotina</taxon>
        <taxon>Agaricomycetes</taxon>
        <taxon>Polyporales</taxon>
        <taxon>Cerrenaceae</taxon>
        <taxon>Cerrena</taxon>
    </lineage>
</organism>
<dbReference type="Pfam" id="PF09362">
    <property type="entry name" value="DUF1996"/>
    <property type="match status" value="1"/>
</dbReference>